<evidence type="ECO:0000259" key="2">
    <source>
        <dbReference type="Pfam" id="PF13456"/>
    </source>
</evidence>
<dbReference type="PANTHER" id="PTHR47723:SF19">
    <property type="entry name" value="POLYNUCLEOTIDYL TRANSFERASE, RIBONUCLEASE H-LIKE SUPERFAMILY PROTEIN"/>
    <property type="match status" value="1"/>
</dbReference>
<dbReference type="InterPro" id="IPR053151">
    <property type="entry name" value="RNase_H-like"/>
</dbReference>
<dbReference type="EMBL" id="VEPZ02001028">
    <property type="protein sequence ID" value="KAE8700791.1"/>
    <property type="molecule type" value="Genomic_DNA"/>
</dbReference>
<dbReference type="InterPro" id="IPR036397">
    <property type="entry name" value="RNaseH_sf"/>
</dbReference>
<keyword evidence="4" id="KW-1185">Reference proteome</keyword>
<organism evidence="3 4">
    <name type="scientific">Hibiscus syriacus</name>
    <name type="common">Rose of Sharon</name>
    <dbReference type="NCBI Taxonomy" id="106335"/>
    <lineage>
        <taxon>Eukaryota</taxon>
        <taxon>Viridiplantae</taxon>
        <taxon>Streptophyta</taxon>
        <taxon>Embryophyta</taxon>
        <taxon>Tracheophyta</taxon>
        <taxon>Spermatophyta</taxon>
        <taxon>Magnoliopsida</taxon>
        <taxon>eudicotyledons</taxon>
        <taxon>Gunneridae</taxon>
        <taxon>Pentapetalae</taxon>
        <taxon>rosids</taxon>
        <taxon>malvids</taxon>
        <taxon>Malvales</taxon>
        <taxon>Malvaceae</taxon>
        <taxon>Malvoideae</taxon>
        <taxon>Hibiscus</taxon>
    </lineage>
</organism>
<evidence type="ECO:0000313" key="4">
    <source>
        <dbReference type="Proteomes" id="UP000436088"/>
    </source>
</evidence>
<proteinExistence type="predicted"/>
<reference evidence="3" key="1">
    <citation type="submission" date="2019-09" db="EMBL/GenBank/DDBJ databases">
        <title>Draft genome information of white flower Hibiscus syriacus.</title>
        <authorList>
            <person name="Kim Y.-M."/>
        </authorList>
    </citation>
    <scope>NUCLEOTIDE SEQUENCE [LARGE SCALE GENOMIC DNA]</scope>
    <source>
        <strain evidence="3">YM2019G1</strain>
    </source>
</reference>
<dbReference type="Gene3D" id="3.30.420.10">
    <property type="entry name" value="Ribonuclease H-like superfamily/Ribonuclease H"/>
    <property type="match status" value="1"/>
</dbReference>
<dbReference type="AlphaFoldDB" id="A0A6A3A8M6"/>
<keyword evidence="1" id="KW-0472">Membrane</keyword>
<keyword evidence="1" id="KW-1133">Transmembrane helix</keyword>
<protein>
    <recommendedName>
        <fullName evidence="2">RNase H type-1 domain-containing protein</fullName>
    </recommendedName>
</protein>
<dbReference type="PANTHER" id="PTHR47723">
    <property type="entry name" value="OS05G0353850 PROTEIN"/>
    <property type="match status" value="1"/>
</dbReference>
<dbReference type="InterPro" id="IPR002156">
    <property type="entry name" value="RNaseH_domain"/>
</dbReference>
<comment type="caution">
    <text evidence="3">The sequence shown here is derived from an EMBL/GenBank/DDBJ whole genome shotgun (WGS) entry which is preliminary data.</text>
</comment>
<feature type="transmembrane region" description="Helical" evidence="1">
    <location>
        <begin position="32"/>
        <end position="51"/>
    </location>
</feature>
<evidence type="ECO:0000313" key="3">
    <source>
        <dbReference type="EMBL" id="KAE8700791.1"/>
    </source>
</evidence>
<dbReference type="GO" id="GO:0004523">
    <property type="term" value="F:RNA-DNA hybrid ribonuclease activity"/>
    <property type="evidence" value="ECO:0007669"/>
    <property type="project" value="InterPro"/>
</dbReference>
<name>A0A6A3A8M6_HIBSY</name>
<evidence type="ECO:0000256" key="1">
    <source>
        <dbReference type="SAM" id="Phobius"/>
    </source>
</evidence>
<dbReference type="GO" id="GO:0003676">
    <property type="term" value="F:nucleic acid binding"/>
    <property type="evidence" value="ECO:0007669"/>
    <property type="project" value="InterPro"/>
</dbReference>
<accession>A0A6A3A8M6</accession>
<gene>
    <name evidence="3" type="ORF">F3Y22_tig00110556pilonHSYRG00762</name>
</gene>
<sequence>MGCFDQQCGIRVEKHLFQKSSQNFKEVNGLNLYGWISIIYIFYLFPVAVVVEVSKWVQGNHNAIQALGKASTIYMWIFLSGIFIIRTINRLMRRFMGFYLFGVWRCPKRWKNEWEVSGGKRENVKKAWTRNIRKLIVETGSMEAISILHKEPGAGNDAFMTAHVQKFMQRDWCLCHVPREANRSADGLAKMAWDLAEGLHIHVETPVEIQSLLHADAATNLSL</sequence>
<keyword evidence="1" id="KW-0812">Transmembrane</keyword>
<dbReference type="Proteomes" id="UP000436088">
    <property type="component" value="Unassembled WGS sequence"/>
</dbReference>
<dbReference type="Pfam" id="PF13456">
    <property type="entry name" value="RVT_3"/>
    <property type="match status" value="1"/>
</dbReference>
<feature type="domain" description="RNase H type-1" evidence="2">
    <location>
        <begin position="124"/>
        <end position="192"/>
    </location>
</feature>
<feature type="transmembrane region" description="Helical" evidence="1">
    <location>
        <begin position="71"/>
        <end position="88"/>
    </location>
</feature>